<dbReference type="EMBL" id="SNRW01043537">
    <property type="protein sequence ID" value="KAA6327537.1"/>
    <property type="molecule type" value="Genomic_DNA"/>
</dbReference>
<evidence type="ECO:0000313" key="2">
    <source>
        <dbReference type="Proteomes" id="UP000324800"/>
    </source>
</evidence>
<evidence type="ECO:0000313" key="1">
    <source>
        <dbReference type="EMBL" id="KAA6327537.1"/>
    </source>
</evidence>
<reference evidence="1 2" key="1">
    <citation type="submission" date="2019-03" db="EMBL/GenBank/DDBJ databases">
        <title>Single cell metagenomics reveals metabolic interactions within the superorganism composed of flagellate Streblomastix strix and complex community of Bacteroidetes bacteria on its surface.</title>
        <authorList>
            <person name="Treitli S.C."/>
            <person name="Kolisko M."/>
            <person name="Husnik F."/>
            <person name="Keeling P."/>
            <person name="Hampl V."/>
        </authorList>
    </citation>
    <scope>NUCLEOTIDE SEQUENCE [LARGE SCALE GENOMIC DNA]</scope>
    <source>
        <strain evidence="1">ST1C</strain>
    </source>
</reference>
<dbReference type="AlphaFoldDB" id="A0A5J4R0A5"/>
<accession>A0A5J4R0A5</accession>
<proteinExistence type="predicted"/>
<name>A0A5J4R0A5_9EUKA</name>
<feature type="non-terminal residue" evidence="1">
    <location>
        <position position="1"/>
    </location>
</feature>
<gene>
    <name evidence="1" type="ORF">EZS28_053811</name>
</gene>
<sequence length="57" mass="6419">ARGRHLPESEAIRSFSTSLILCEIINAKDRQSVLDTRNLLSESLSLWEHWDIGVIAA</sequence>
<organism evidence="1 2">
    <name type="scientific">Streblomastix strix</name>
    <dbReference type="NCBI Taxonomy" id="222440"/>
    <lineage>
        <taxon>Eukaryota</taxon>
        <taxon>Metamonada</taxon>
        <taxon>Preaxostyla</taxon>
        <taxon>Oxymonadida</taxon>
        <taxon>Streblomastigidae</taxon>
        <taxon>Streblomastix</taxon>
    </lineage>
</organism>
<dbReference type="Proteomes" id="UP000324800">
    <property type="component" value="Unassembled WGS sequence"/>
</dbReference>
<protein>
    <submittedName>
        <fullName evidence="1">Uncharacterized protein</fullName>
    </submittedName>
</protein>
<comment type="caution">
    <text evidence="1">The sequence shown here is derived from an EMBL/GenBank/DDBJ whole genome shotgun (WGS) entry which is preliminary data.</text>
</comment>